<dbReference type="KEGG" id="etr:ETAE_0901"/>
<evidence type="ECO:0000256" key="1">
    <source>
        <dbReference type="SAM" id="Phobius"/>
    </source>
</evidence>
<dbReference type="AlphaFoldDB" id="A0AAU8P1Y2"/>
<keyword evidence="1" id="KW-0812">Transmembrane</keyword>
<evidence type="ECO:0000313" key="3">
    <source>
        <dbReference type="Proteomes" id="UP000002634"/>
    </source>
</evidence>
<dbReference type="EMBL" id="CP001135">
    <property type="protein sequence ID" value="ACY83746.1"/>
    <property type="molecule type" value="Genomic_DNA"/>
</dbReference>
<name>A0AAU8P1Y2_EDWPI</name>
<feature type="transmembrane region" description="Helical" evidence="1">
    <location>
        <begin position="6"/>
        <end position="27"/>
    </location>
</feature>
<keyword evidence="1" id="KW-1133">Transmembrane helix</keyword>
<gene>
    <name evidence="2" type="ordered locus">ETAE_0901</name>
</gene>
<protein>
    <submittedName>
        <fullName evidence="2">Uncharacterized protein</fullName>
    </submittedName>
</protein>
<accession>A0AAU8P1Y2</accession>
<organism evidence="2 3">
    <name type="scientific">Edwardsiella piscicida</name>
    <dbReference type="NCBI Taxonomy" id="1263550"/>
    <lineage>
        <taxon>Bacteria</taxon>
        <taxon>Pseudomonadati</taxon>
        <taxon>Pseudomonadota</taxon>
        <taxon>Gammaproteobacteria</taxon>
        <taxon>Enterobacterales</taxon>
        <taxon>Hafniaceae</taxon>
        <taxon>Edwardsiella</taxon>
    </lineage>
</organism>
<sequence>MLAFHSAAIIAMQIILMQMATLFINAIQEYSYARLNRS</sequence>
<keyword evidence="3" id="KW-1185">Reference proteome</keyword>
<evidence type="ECO:0000313" key="2">
    <source>
        <dbReference type="EMBL" id="ACY83746.1"/>
    </source>
</evidence>
<keyword evidence="1" id="KW-0472">Membrane</keyword>
<proteinExistence type="predicted"/>
<reference evidence="2 3" key="1">
    <citation type="journal article" date="2009" name="PLoS ONE">
        <title>Genome sequence of the versatile fish pathogen Edwardsiella tarda provides insights into its adaptation to broad host ranges and intracellular niches.</title>
        <authorList>
            <person name="Wang Q."/>
            <person name="Yang M."/>
            <person name="Xiao J."/>
            <person name="Wu H."/>
            <person name="Wang X."/>
            <person name="Lv Y."/>
            <person name="Xu L."/>
            <person name="Zheng H."/>
            <person name="Wang S."/>
            <person name="Zhao G."/>
            <person name="Liu Q."/>
            <person name="Zhang Y."/>
        </authorList>
    </citation>
    <scope>NUCLEOTIDE SEQUENCE [LARGE SCALE GENOMIC DNA]</scope>
    <source>
        <strain evidence="3">EIB202 / CCTCC M208068</strain>
    </source>
</reference>
<dbReference type="Proteomes" id="UP000002634">
    <property type="component" value="Chromosome"/>
</dbReference>